<dbReference type="InterPro" id="IPR003593">
    <property type="entry name" value="AAA+_ATPase"/>
</dbReference>
<keyword evidence="5" id="KW-0029">Amino-acid transport</keyword>
<comment type="similarity">
    <text evidence="1">Belongs to the ABC transporter superfamily.</text>
</comment>
<keyword evidence="3" id="KW-0547">Nucleotide-binding</keyword>
<dbReference type="InterPro" id="IPR017871">
    <property type="entry name" value="ABC_transporter-like_CS"/>
</dbReference>
<dbReference type="InterPro" id="IPR027417">
    <property type="entry name" value="P-loop_NTPase"/>
</dbReference>
<accession>A0A846Y6B4</accession>
<evidence type="ECO:0000256" key="2">
    <source>
        <dbReference type="ARBA" id="ARBA00022448"/>
    </source>
</evidence>
<dbReference type="AlphaFoldDB" id="A0A846Y6B4"/>
<proteinExistence type="inferred from homology"/>
<reference evidence="7 8" key="1">
    <citation type="submission" date="2020-04" db="EMBL/GenBank/DDBJ databases">
        <title>MicrobeNet Type strains.</title>
        <authorList>
            <person name="Nicholson A.C."/>
        </authorList>
    </citation>
    <scope>NUCLEOTIDE SEQUENCE [LARGE SCALE GENOMIC DNA]</scope>
    <source>
        <strain evidence="7 8">JCM 12354</strain>
    </source>
</reference>
<evidence type="ECO:0000256" key="3">
    <source>
        <dbReference type="ARBA" id="ARBA00022741"/>
    </source>
</evidence>
<dbReference type="InterPro" id="IPR052156">
    <property type="entry name" value="BCAA_Transport_ATP-bd_LivF"/>
</dbReference>
<comment type="caution">
    <text evidence="7">The sequence shown here is derived from an EMBL/GenBank/DDBJ whole genome shotgun (WGS) entry which is preliminary data.</text>
</comment>
<evidence type="ECO:0000256" key="5">
    <source>
        <dbReference type="ARBA" id="ARBA00022970"/>
    </source>
</evidence>
<dbReference type="SUPFAM" id="SSF52540">
    <property type="entry name" value="P-loop containing nucleoside triphosphate hydrolases"/>
    <property type="match status" value="1"/>
</dbReference>
<evidence type="ECO:0000259" key="6">
    <source>
        <dbReference type="PROSITE" id="PS50893"/>
    </source>
</evidence>
<feature type="domain" description="ABC transporter" evidence="6">
    <location>
        <begin position="1"/>
        <end position="210"/>
    </location>
</feature>
<evidence type="ECO:0000256" key="1">
    <source>
        <dbReference type="ARBA" id="ARBA00005417"/>
    </source>
</evidence>
<keyword evidence="4 7" id="KW-0067">ATP-binding</keyword>
<dbReference type="PROSITE" id="PS50893">
    <property type="entry name" value="ABC_TRANSPORTER_2"/>
    <property type="match status" value="1"/>
</dbReference>
<name>A0A846Y6B4_9NOCA</name>
<dbReference type="Proteomes" id="UP000565711">
    <property type="component" value="Unassembled WGS sequence"/>
</dbReference>
<dbReference type="GO" id="GO:0005524">
    <property type="term" value="F:ATP binding"/>
    <property type="evidence" value="ECO:0007669"/>
    <property type="project" value="UniProtKB-KW"/>
</dbReference>
<organism evidence="7 8">
    <name type="scientific">Nocardia vermiculata</name>
    <dbReference type="NCBI Taxonomy" id="257274"/>
    <lineage>
        <taxon>Bacteria</taxon>
        <taxon>Bacillati</taxon>
        <taxon>Actinomycetota</taxon>
        <taxon>Actinomycetes</taxon>
        <taxon>Mycobacteriales</taxon>
        <taxon>Nocardiaceae</taxon>
        <taxon>Nocardia</taxon>
    </lineage>
</organism>
<dbReference type="GO" id="GO:0015807">
    <property type="term" value="P:L-amino acid transport"/>
    <property type="evidence" value="ECO:0007669"/>
    <property type="project" value="TreeGrafter"/>
</dbReference>
<dbReference type="CDD" id="cd03224">
    <property type="entry name" value="ABC_TM1139_LivF_branched"/>
    <property type="match status" value="1"/>
</dbReference>
<gene>
    <name evidence="7" type="ORF">HGA08_29755</name>
</gene>
<dbReference type="InterPro" id="IPR003439">
    <property type="entry name" value="ABC_transporter-like_ATP-bd"/>
</dbReference>
<evidence type="ECO:0000313" key="7">
    <source>
        <dbReference type="EMBL" id="NKY54377.1"/>
    </source>
</evidence>
<dbReference type="PANTHER" id="PTHR43820">
    <property type="entry name" value="HIGH-AFFINITY BRANCHED-CHAIN AMINO ACID TRANSPORT ATP-BINDING PROTEIN LIVF"/>
    <property type="match status" value="1"/>
</dbReference>
<sequence length="228" mass="24086">MTLRAGEITCLLGPNGAGKTTLLSALAGLLPRSGGTVRVDGHDLPGGRPRAAVRAGMVLVPDDRALFRQLSTRQNLQLAITDRRRRRGGVAQVLEYFPALEKRLSVEAGRLSGGEQQMLAIGRAILQRPTVLLIDELSMGLAPVVVGEILDVLRRLATDGMSVLLVEQHVHLALGVADNATILVHGTVADSATAAALRDDPRRVEIAYLGAVVDGPVPESVDSTHGHS</sequence>
<dbReference type="Pfam" id="PF00005">
    <property type="entry name" value="ABC_tran"/>
    <property type="match status" value="1"/>
</dbReference>
<dbReference type="PROSITE" id="PS00211">
    <property type="entry name" value="ABC_TRANSPORTER_1"/>
    <property type="match status" value="1"/>
</dbReference>
<keyword evidence="8" id="KW-1185">Reference proteome</keyword>
<evidence type="ECO:0000256" key="4">
    <source>
        <dbReference type="ARBA" id="ARBA00022840"/>
    </source>
</evidence>
<dbReference type="Gene3D" id="3.40.50.300">
    <property type="entry name" value="P-loop containing nucleotide triphosphate hydrolases"/>
    <property type="match status" value="1"/>
</dbReference>
<dbReference type="EMBL" id="JAAXOP010000028">
    <property type="protein sequence ID" value="NKY54377.1"/>
    <property type="molecule type" value="Genomic_DNA"/>
</dbReference>
<dbReference type="GO" id="GO:0015658">
    <property type="term" value="F:branched-chain amino acid transmembrane transporter activity"/>
    <property type="evidence" value="ECO:0007669"/>
    <property type="project" value="TreeGrafter"/>
</dbReference>
<keyword evidence="2" id="KW-0813">Transport</keyword>
<dbReference type="GO" id="GO:0016887">
    <property type="term" value="F:ATP hydrolysis activity"/>
    <property type="evidence" value="ECO:0007669"/>
    <property type="project" value="InterPro"/>
</dbReference>
<evidence type="ECO:0000313" key="8">
    <source>
        <dbReference type="Proteomes" id="UP000565711"/>
    </source>
</evidence>
<protein>
    <submittedName>
        <fullName evidence="7">ABC transporter ATP-binding protein</fullName>
    </submittedName>
</protein>
<dbReference type="PANTHER" id="PTHR43820:SF4">
    <property type="entry name" value="HIGH-AFFINITY BRANCHED-CHAIN AMINO ACID TRANSPORT ATP-BINDING PROTEIN LIVF"/>
    <property type="match status" value="1"/>
</dbReference>
<dbReference type="SMART" id="SM00382">
    <property type="entry name" value="AAA"/>
    <property type="match status" value="1"/>
</dbReference>